<dbReference type="EMBL" id="JACDQQ010000369">
    <property type="protein sequence ID" value="MBA0084093.1"/>
    <property type="molecule type" value="Genomic_DNA"/>
</dbReference>
<evidence type="ECO:0000259" key="3">
    <source>
        <dbReference type="Pfam" id="PF25183"/>
    </source>
</evidence>
<dbReference type="PROSITE" id="PS52016">
    <property type="entry name" value="TONB_DEPENDENT_REC_3"/>
    <property type="match status" value="1"/>
</dbReference>
<comment type="caution">
    <text evidence="4">The sequence shown here is derived from an EMBL/GenBank/DDBJ whole genome shotgun (WGS) entry which is preliminary data.</text>
</comment>
<organism evidence="4 5">
    <name type="scientific">Candidatus Acidiferrum panamense</name>
    <dbReference type="NCBI Taxonomy" id="2741543"/>
    <lineage>
        <taxon>Bacteria</taxon>
        <taxon>Pseudomonadati</taxon>
        <taxon>Acidobacteriota</taxon>
        <taxon>Terriglobia</taxon>
        <taxon>Candidatus Acidiferrales</taxon>
        <taxon>Candidatus Acidiferrum</taxon>
    </lineage>
</organism>
<gene>
    <name evidence="4" type="ORF">HRJ53_03775</name>
</gene>
<evidence type="ECO:0000256" key="1">
    <source>
        <dbReference type="PROSITE-ProRule" id="PRU01360"/>
    </source>
</evidence>
<name>A0A7V8NMK6_9BACT</name>
<evidence type="ECO:0000256" key="2">
    <source>
        <dbReference type="SAM" id="SignalP"/>
    </source>
</evidence>
<dbReference type="GO" id="GO:0009279">
    <property type="term" value="C:cell outer membrane"/>
    <property type="evidence" value="ECO:0007669"/>
    <property type="project" value="UniProtKB-SubCell"/>
</dbReference>
<dbReference type="Gene3D" id="2.60.40.1120">
    <property type="entry name" value="Carboxypeptidase-like, regulatory domain"/>
    <property type="match status" value="1"/>
</dbReference>
<keyword evidence="2" id="KW-0732">Signal</keyword>
<keyword evidence="1" id="KW-0472">Membrane</keyword>
<dbReference type="Pfam" id="PF25183">
    <property type="entry name" value="OMP_b-brl_4"/>
    <property type="match status" value="1"/>
</dbReference>
<sequence length="306" mass="32245">MRIVYRVLSTAAFLMALLAARSAYGQGGATGAISGTVVDTSGGSVAGADVQIIDTRTETVVRKLPAGSDGSFVAPLLPPGTYSVVVNKSGFSQAKADGIEVRVTETTKVTITLKPGAVSEKVEISAQVATVDTTSATTGQSLGTETVRELPLATQNYQQLLTLSAGAQGELNAAAQLGRGSVKLFVNGQREDNNNYLIEGISATDYNVAQATYVPLPNPDVIQEFKVQTSLYDASQGRNGGGNVNAILKSGTRELHGDVYEFFRNDVLNANEYFLNRQGQPRPAIKQNIFGGSLGGPVVKENYGFF</sequence>
<dbReference type="SUPFAM" id="SSF56935">
    <property type="entry name" value="Porins"/>
    <property type="match status" value="1"/>
</dbReference>
<proteinExistence type="inferred from homology"/>
<keyword evidence="5" id="KW-1185">Reference proteome</keyword>
<accession>A0A7V8NMK6</accession>
<comment type="similarity">
    <text evidence="1">Belongs to the TonB-dependent receptor family.</text>
</comment>
<keyword evidence="1" id="KW-0812">Transmembrane</keyword>
<comment type="subcellular location">
    <subcellularLocation>
        <location evidence="1">Cell outer membrane</location>
        <topology evidence="1">Multi-pass membrane protein</topology>
    </subcellularLocation>
</comment>
<feature type="non-terminal residue" evidence="4">
    <location>
        <position position="306"/>
    </location>
</feature>
<feature type="domain" description="TonB-dependent transporter Oar-like beta-barrel" evidence="3">
    <location>
        <begin position="247"/>
        <end position="305"/>
    </location>
</feature>
<protein>
    <submittedName>
        <fullName evidence="4">Carboxypeptidase regulatory-like domain-containing protein</fullName>
    </submittedName>
</protein>
<keyword evidence="1" id="KW-0998">Cell outer membrane</keyword>
<feature type="chain" id="PRO_5030609642" evidence="2">
    <location>
        <begin position="26"/>
        <end position="306"/>
    </location>
</feature>
<dbReference type="InterPro" id="IPR013784">
    <property type="entry name" value="Carb-bd-like_fold"/>
</dbReference>
<keyword evidence="1" id="KW-0813">Transport</keyword>
<dbReference type="SUPFAM" id="SSF49452">
    <property type="entry name" value="Starch-binding domain-like"/>
    <property type="match status" value="1"/>
</dbReference>
<dbReference type="Pfam" id="PF13620">
    <property type="entry name" value="CarboxypepD_reg"/>
    <property type="match status" value="1"/>
</dbReference>
<dbReference type="InterPro" id="IPR039426">
    <property type="entry name" value="TonB-dep_rcpt-like"/>
</dbReference>
<dbReference type="GO" id="GO:0004180">
    <property type="term" value="F:carboxypeptidase activity"/>
    <property type="evidence" value="ECO:0007669"/>
    <property type="project" value="UniProtKB-KW"/>
</dbReference>
<dbReference type="GO" id="GO:0030246">
    <property type="term" value="F:carbohydrate binding"/>
    <property type="evidence" value="ECO:0007669"/>
    <property type="project" value="InterPro"/>
</dbReference>
<dbReference type="InterPro" id="IPR057601">
    <property type="entry name" value="Oar-like_b-barrel"/>
</dbReference>
<evidence type="ECO:0000313" key="4">
    <source>
        <dbReference type="EMBL" id="MBA0084093.1"/>
    </source>
</evidence>
<feature type="signal peptide" evidence="2">
    <location>
        <begin position="1"/>
        <end position="25"/>
    </location>
</feature>
<evidence type="ECO:0000313" key="5">
    <source>
        <dbReference type="Proteomes" id="UP000567293"/>
    </source>
</evidence>
<dbReference type="AlphaFoldDB" id="A0A7V8NMK6"/>
<keyword evidence="1" id="KW-1134">Transmembrane beta strand</keyword>
<reference evidence="4" key="1">
    <citation type="submission" date="2020-06" db="EMBL/GenBank/DDBJ databases">
        <title>Legume-microbial interactions unlock mineral nutrients during tropical forest succession.</title>
        <authorList>
            <person name="Epihov D.Z."/>
        </authorList>
    </citation>
    <scope>NUCLEOTIDE SEQUENCE [LARGE SCALE GENOMIC DNA]</scope>
    <source>
        <strain evidence="4">Pan2503</strain>
    </source>
</reference>
<dbReference type="Proteomes" id="UP000567293">
    <property type="component" value="Unassembled WGS sequence"/>
</dbReference>